<protein>
    <recommendedName>
        <fullName evidence="4">F-box domain-containing protein</fullName>
    </recommendedName>
</protein>
<dbReference type="EMBL" id="JAVHJL010000008">
    <property type="protein sequence ID" value="KAK6498413.1"/>
    <property type="molecule type" value="Genomic_DNA"/>
</dbReference>
<feature type="compositionally biased region" description="Polar residues" evidence="1">
    <location>
        <begin position="30"/>
        <end position="82"/>
    </location>
</feature>
<reference evidence="2 3" key="1">
    <citation type="submission" date="2023-08" db="EMBL/GenBank/DDBJ databases">
        <authorList>
            <person name="Palmer J.M."/>
        </authorList>
    </citation>
    <scope>NUCLEOTIDE SEQUENCE [LARGE SCALE GENOMIC DNA]</scope>
    <source>
        <strain evidence="2 3">TWF481</strain>
    </source>
</reference>
<evidence type="ECO:0000313" key="3">
    <source>
        <dbReference type="Proteomes" id="UP001370758"/>
    </source>
</evidence>
<feature type="compositionally biased region" description="Acidic residues" evidence="1">
    <location>
        <begin position="93"/>
        <end position="103"/>
    </location>
</feature>
<feature type="compositionally biased region" description="Low complexity" evidence="1">
    <location>
        <begin position="83"/>
        <end position="92"/>
    </location>
</feature>
<dbReference type="AlphaFoldDB" id="A0AAV9VX16"/>
<proteinExistence type="predicted"/>
<keyword evidence="3" id="KW-1185">Reference proteome</keyword>
<comment type="caution">
    <text evidence="2">The sequence shown here is derived from an EMBL/GenBank/DDBJ whole genome shotgun (WGS) entry which is preliminary data.</text>
</comment>
<dbReference type="Proteomes" id="UP001370758">
    <property type="component" value="Unassembled WGS sequence"/>
</dbReference>
<organism evidence="2 3">
    <name type="scientific">Arthrobotrys musiformis</name>
    <dbReference type="NCBI Taxonomy" id="47236"/>
    <lineage>
        <taxon>Eukaryota</taxon>
        <taxon>Fungi</taxon>
        <taxon>Dikarya</taxon>
        <taxon>Ascomycota</taxon>
        <taxon>Pezizomycotina</taxon>
        <taxon>Orbiliomycetes</taxon>
        <taxon>Orbiliales</taxon>
        <taxon>Orbiliaceae</taxon>
        <taxon>Arthrobotrys</taxon>
    </lineage>
</organism>
<name>A0AAV9VX16_9PEZI</name>
<evidence type="ECO:0008006" key="4">
    <source>
        <dbReference type="Google" id="ProtNLM"/>
    </source>
</evidence>
<feature type="region of interest" description="Disordered" evidence="1">
    <location>
        <begin position="1"/>
        <end position="112"/>
    </location>
</feature>
<evidence type="ECO:0000256" key="1">
    <source>
        <dbReference type="SAM" id="MobiDB-lite"/>
    </source>
</evidence>
<sequence>MADPNSNATVPPGGNTQGTAPPPAGPADTQSTAPANTQSTAPANTQSTVPANTQSTVPASNDAQTTVPPNTTGESATGTPAESSSNSDSSSDSSDDPDDDPNDDPPTLLPSLYPALPVISTIQNVTIQRPSLLGQMPNEVLHNILTRLEQPSIGSFGLAASWCQAHADELFYRVVDLTPSAQIYLTLWPQHAPKIRELRVDCRYTQLINYNTTMWINSLPRLRTLSFCHMNRPAHCRVMQFMLKAISPIPTLRRLEISMGKHLIQQGTMRVASMDNPDWESLHMPVHPGLEEVSYDFGALASSITRLDALVFYTFSPHIATVKVLEVKVCEERQASQMVPTPLKHFIFRVAEEEINPTGSRNKELMDAVEALQQGYNSLMKSQTMEVFRFYSETKVGPTNEREINLPEVCRIWPNLKEIDFVTRQSWKTNFRTIKLDNPLTKVKYFVHPGDTKTRTDFGNPARDITDSSLTPTGPIVIAPRSVMDHLTRYYFPNIKTFGWYSRNSTANLSSGLGRITWKIRVNIIRDVWSVLHSGSPLLLTNIAVFWPGSTYLNHWWGVTTSIYQF</sequence>
<gene>
    <name evidence="2" type="ORF">TWF481_011004</name>
</gene>
<accession>A0AAV9VX16</accession>
<evidence type="ECO:0000313" key="2">
    <source>
        <dbReference type="EMBL" id="KAK6498413.1"/>
    </source>
</evidence>